<keyword evidence="6" id="KW-1185">Reference proteome</keyword>
<dbReference type="InterPro" id="IPR036188">
    <property type="entry name" value="FAD/NAD-bd_sf"/>
</dbReference>
<feature type="domain" description="FAD/NAD(P)-binding" evidence="4">
    <location>
        <begin position="9"/>
        <end position="293"/>
    </location>
</feature>
<dbReference type="EMBL" id="JAAAMJ010000005">
    <property type="protein sequence ID" value="NDV86843.1"/>
    <property type="molecule type" value="Genomic_DNA"/>
</dbReference>
<proteinExistence type="predicted"/>
<dbReference type="PANTHER" id="PTHR48105">
    <property type="entry name" value="THIOREDOXIN REDUCTASE 1-RELATED-RELATED"/>
    <property type="match status" value="1"/>
</dbReference>
<reference evidence="5 6" key="1">
    <citation type="submission" date="2020-01" db="EMBL/GenBank/DDBJ databases">
        <title>Genomes of bacteria type strains.</title>
        <authorList>
            <person name="Chen J."/>
            <person name="Zhu S."/>
            <person name="Chen J."/>
        </authorList>
    </citation>
    <scope>NUCLEOTIDE SEQUENCE [LARGE SCALE GENOMIC DNA]</scope>
    <source>
        <strain evidence="5 6">KCTC 52919</strain>
    </source>
</reference>
<dbReference type="SUPFAM" id="SSF51905">
    <property type="entry name" value="FAD/NAD(P)-binding domain"/>
    <property type="match status" value="1"/>
</dbReference>
<dbReference type="InterPro" id="IPR023753">
    <property type="entry name" value="FAD/NAD-binding_dom"/>
</dbReference>
<dbReference type="PRINTS" id="PR00469">
    <property type="entry name" value="PNDRDTASEII"/>
</dbReference>
<evidence type="ECO:0000313" key="5">
    <source>
        <dbReference type="EMBL" id="NDV86843.1"/>
    </source>
</evidence>
<evidence type="ECO:0000259" key="4">
    <source>
        <dbReference type="Pfam" id="PF07992"/>
    </source>
</evidence>
<evidence type="ECO:0000256" key="1">
    <source>
        <dbReference type="ARBA" id="ARBA00018719"/>
    </source>
</evidence>
<protein>
    <recommendedName>
        <fullName evidence="1">Thioredoxin reductase</fullName>
    </recommendedName>
</protein>
<evidence type="ECO:0000256" key="2">
    <source>
        <dbReference type="ARBA" id="ARBA00022630"/>
    </source>
</evidence>
<organism evidence="5 6">
    <name type="scientific">Aurantimonas aggregata</name>
    <dbReference type="NCBI Taxonomy" id="2047720"/>
    <lineage>
        <taxon>Bacteria</taxon>
        <taxon>Pseudomonadati</taxon>
        <taxon>Pseudomonadota</taxon>
        <taxon>Alphaproteobacteria</taxon>
        <taxon>Hyphomicrobiales</taxon>
        <taxon>Aurantimonadaceae</taxon>
        <taxon>Aurantimonas</taxon>
    </lineage>
</organism>
<evidence type="ECO:0000313" key="6">
    <source>
        <dbReference type="Proteomes" id="UP000476332"/>
    </source>
</evidence>
<dbReference type="InterPro" id="IPR050097">
    <property type="entry name" value="Ferredoxin-NADP_redctase_2"/>
</dbReference>
<dbReference type="Pfam" id="PF07992">
    <property type="entry name" value="Pyr_redox_2"/>
    <property type="match status" value="1"/>
</dbReference>
<accession>A0A6L9MGC0</accession>
<name>A0A6L9MGC0_9HYPH</name>
<dbReference type="GO" id="GO:0016491">
    <property type="term" value="F:oxidoreductase activity"/>
    <property type="evidence" value="ECO:0007669"/>
    <property type="project" value="UniProtKB-KW"/>
</dbReference>
<evidence type="ECO:0000256" key="3">
    <source>
        <dbReference type="ARBA" id="ARBA00023002"/>
    </source>
</evidence>
<dbReference type="PRINTS" id="PR00368">
    <property type="entry name" value="FADPNR"/>
</dbReference>
<comment type="caution">
    <text evidence="5">The sequence shown here is derived from an EMBL/GenBank/DDBJ whole genome shotgun (WGS) entry which is preliminary data.</text>
</comment>
<dbReference type="Proteomes" id="UP000476332">
    <property type="component" value="Unassembled WGS sequence"/>
</dbReference>
<dbReference type="RefSeq" id="WP_163043595.1">
    <property type="nucleotide sequence ID" value="NZ_JAAAMJ010000005.1"/>
</dbReference>
<gene>
    <name evidence="5" type="ORF">GTW51_09020</name>
</gene>
<sequence length="311" mass="33762">MSDDPAIVDCLIVGGGPAGLTAALYLKRFRRSVLVVDGGESRAAWIPESHNIPFFSHGISGKEILAREREHAARYDVVAETGRVTDVRKSEGGFRATIESPNGAAREVAARRVVLATGAVDVEPDLPDVPDAVRRGLVRYCPICDGYEAIGKRVAVIARGDRGVGEAIFIRRTYSDDVTLLTLGEQLDLEPGQEEDLREKGVTIVPEPVVGLDHEGDAIGAMRTAQQELHFDILYSALGLRYRSELALALGARHDERKALWVDEHCQTSVKGLYAIGDVVIGLDQIVVGMGQAAFAATHIHNRCEYPTEDE</sequence>
<keyword evidence="2" id="KW-0285">Flavoprotein</keyword>
<dbReference type="AlphaFoldDB" id="A0A6L9MGC0"/>
<dbReference type="Gene3D" id="3.50.50.60">
    <property type="entry name" value="FAD/NAD(P)-binding domain"/>
    <property type="match status" value="2"/>
</dbReference>
<keyword evidence="3" id="KW-0560">Oxidoreductase</keyword>